<dbReference type="OrthoDB" id="10020990at2759"/>
<protein>
    <recommendedName>
        <fullName evidence="7">THAP-type domain-containing protein</fullName>
    </recommendedName>
</protein>
<evidence type="ECO:0000313" key="9">
    <source>
        <dbReference type="Proteomes" id="UP000225706"/>
    </source>
</evidence>
<dbReference type="GO" id="GO:0003677">
    <property type="term" value="F:DNA binding"/>
    <property type="evidence" value="ECO:0007669"/>
    <property type="project" value="UniProtKB-UniRule"/>
</dbReference>
<dbReference type="Pfam" id="PF13359">
    <property type="entry name" value="DDE_Tnp_4"/>
    <property type="match status" value="1"/>
</dbReference>
<evidence type="ECO:0000313" key="8">
    <source>
        <dbReference type="EMBL" id="PFX22045.1"/>
    </source>
</evidence>
<keyword evidence="3 6" id="KW-0863">Zinc-finger</keyword>
<name>A0A2B4S0N2_STYPI</name>
<evidence type="ECO:0000256" key="4">
    <source>
        <dbReference type="ARBA" id="ARBA00022833"/>
    </source>
</evidence>
<evidence type="ECO:0000256" key="6">
    <source>
        <dbReference type="PROSITE-ProRule" id="PRU00309"/>
    </source>
</evidence>
<evidence type="ECO:0000256" key="1">
    <source>
        <dbReference type="ARBA" id="ARBA00001968"/>
    </source>
</evidence>
<dbReference type="Gene3D" id="6.20.210.20">
    <property type="entry name" value="THAP domain"/>
    <property type="match status" value="1"/>
</dbReference>
<dbReference type="EMBL" id="LSMT01000253">
    <property type="protein sequence ID" value="PFX22045.1"/>
    <property type="molecule type" value="Genomic_DNA"/>
</dbReference>
<evidence type="ECO:0000256" key="3">
    <source>
        <dbReference type="ARBA" id="ARBA00022771"/>
    </source>
</evidence>
<dbReference type="Proteomes" id="UP000225706">
    <property type="component" value="Unassembled WGS sequence"/>
</dbReference>
<keyword evidence="9" id="KW-1185">Reference proteome</keyword>
<keyword evidence="2" id="KW-0479">Metal-binding</keyword>
<proteinExistence type="predicted"/>
<sequence>MNESLSTEETSPVTRKRRGKYCAAFDCNNSAYDINGTRTSYHFFEFPKDAQRRKRWCSLIKRRHGQDGFVVSTSTVLCHEHFRTEDISKKLTGRWILKKGAEPCLFSWTLGKKQRKAPAERMQQVTDESTPESVGEAVSALHVGAYRAFSSDEPSTSAAGSLSQFDENAVELESETPQTEPDIFLELQRKIALLEIELADCQEKLCEAEKEKAVLLERQFSLEKIKDDNAAVLFYTGFPSYDALISIYKYIEPKLAKMQYWKGENLLKESQPYQTDDNKRKSGPSRKLSYLDEFLLVLMRLKAGLFVQDLADRFGISTSLVSRICITWINLLYYEMKELFPFPTQELVRKNMPKEFAHYATTRIILDCTELFIQRPSAMLAQSETWSDYKHHNTWKLLVGVTPNGQVTFLSDLWGGRVSDKQITRESGVLDLLEAGDNVMVDRGFDISAIVPAGVSVNMPPFLAGREQMTAAETEETMSIASVRIHVERAIGRIKTYHILDGILPNTLSPYATQIATVCGLLTNFLPPLLPPANSS</sequence>
<evidence type="ECO:0000256" key="5">
    <source>
        <dbReference type="ARBA" id="ARBA00023125"/>
    </source>
</evidence>
<dbReference type="SMART" id="SM00980">
    <property type="entry name" value="THAP"/>
    <property type="match status" value="1"/>
</dbReference>
<dbReference type="PROSITE" id="PS50950">
    <property type="entry name" value="ZF_THAP"/>
    <property type="match status" value="1"/>
</dbReference>
<reference evidence="9" key="1">
    <citation type="journal article" date="2017" name="bioRxiv">
        <title>Comparative analysis of the genomes of Stylophora pistillata and Acropora digitifera provides evidence for extensive differences between species of corals.</title>
        <authorList>
            <person name="Voolstra C.R."/>
            <person name="Li Y."/>
            <person name="Liew Y.J."/>
            <person name="Baumgarten S."/>
            <person name="Zoccola D."/>
            <person name="Flot J.-F."/>
            <person name="Tambutte S."/>
            <person name="Allemand D."/>
            <person name="Aranda M."/>
        </authorList>
    </citation>
    <scope>NUCLEOTIDE SEQUENCE [LARGE SCALE GENOMIC DNA]</scope>
</reference>
<dbReference type="Pfam" id="PF13613">
    <property type="entry name" value="HTH_Tnp_4"/>
    <property type="match status" value="1"/>
</dbReference>
<keyword evidence="5 6" id="KW-0238">DNA-binding</keyword>
<dbReference type="SUPFAM" id="SSF57716">
    <property type="entry name" value="Glucocorticoid receptor-like (DNA-binding domain)"/>
    <property type="match status" value="1"/>
</dbReference>
<dbReference type="AlphaFoldDB" id="A0A2B4S0N2"/>
<evidence type="ECO:0000256" key="2">
    <source>
        <dbReference type="ARBA" id="ARBA00022723"/>
    </source>
</evidence>
<keyword evidence="4" id="KW-0862">Zinc</keyword>
<dbReference type="PANTHER" id="PTHR23080">
    <property type="entry name" value="THAP DOMAIN PROTEIN"/>
    <property type="match status" value="1"/>
</dbReference>
<feature type="domain" description="THAP-type" evidence="7">
    <location>
        <begin position="18"/>
        <end position="106"/>
    </location>
</feature>
<dbReference type="InterPro" id="IPR006612">
    <property type="entry name" value="THAP_Znf"/>
</dbReference>
<dbReference type="SMART" id="SM00692">
    <property type="entry name" value="DM3"/>
    <property type="match status" value="1"/>
</dbReference>
<dbReference type="InterPro" id="IPR038441">
    <property type="entry name" value="THAP_Znf_sf"/>
</dbReference>
<comment type="cofactor">
    <cofactor evidence="1">
        <name>a divalent metal cation</name>
        <dbReference type="ChEBI" id="CHEBI:60240"/>
    </cofactor>
</comment>
<comment type="caution">
    <text evidence="8">The sequence shown here is derived from an EMBL/GenBank/DDBJ whole genome shotgun (WGS) entry which is preliminary data.</text>
</comment>
<gene>
    <name evidence="8" type="ORF">AWC38_SpisGene13430</name>
</gene>
<dbReference type="GO" id="GO:0008270">
    <property type="term" value="F:zinc ion binding"/>
    <property type="evidence" value="ECO:0007669"/>
    <property type="project" value="UniProtKB-KW"/>
</dbReference>
<dbReference type="InterPro" id="IPR027806">
    <property type="entry name" value="HARBI1_dom"/>
</dbReference>
<dbReference type="Pfam" id="PF05485">
    <property type="entry name" value="THAP"/>
    <property type="match status" value="1"/>
</dbReference>
<dbReference type="PANTHER" id="PTHR23080:SF142">
    <property type="entry name" value="SI:CH211-69L10.4"/>
    <property type="match status" value="1"/>
</dbReference>
<evidence type="ECO:0000259" key="7">
    <source>
        <dbReference type="PROSITE" id="PS50950"/>
    </source>
</evidence>
<dbReference type="InterPro" id="IPR027805">
    <property type="entry name" value="Transposase_HTH_dom"/>
</dbReference>
<organism evidence="8 9">
    <name type="scientific">Stylophora pistillata</name>
    <name type="common">Smooth cauliflower coral</name>
    <dbReference type="NCBI Taxonomy" id="50429"/>
    <lineage>
        <taxon>Eukaryota</taxon>
        <taxon>Metazoa</taxon>
        <taxon>Cnidaria</taxon>
        <taxon>Anthozoa</taxon>
        <taxon>Hexacorallia</taxon>
        <taxon>Scleractinia</taxon>
        <taxon>Astrocoeniina</taxon>
        <taxon>Pocilloporidae</taxon>
        <taxon>Stylophora</taxon>
    </lineage>
</organism>
<accession>A0A2B4S0N2</accession>